<gene>
    <name evidence="1" type="ORF">IRJ41_020328</name>
</gene>
<keyword evidence="2" id="KW-1185">Reference proteome</keyword>
<dbReference type="EMBL" id="JAFHDT010000016">
    <property type="protein sequence ID" value="KAI7799152.1"/>
    <property type="molecule type" value="Genomic_DNA"/>
</dbReference>
<accession>A0A9W7TKU6</accession>
<name>A0A9W7TKU6_TRIRA</name>
<organism evidence="1 2">
    <name type="scientific">Triplophysa rosa</name>
    <name type="common">Cave loach</name>
    <dbReference type="NCBI Taxonomy" id="992332"/>
    <lineage>
        <taxon>Eukaryota</taxon>
        <taxon>Metazoa</taxon>
        <taxon>Chordata</taxon>
        <taxon>Craniata</taxon>
        <taxon>Vertebrata</taxon>
        <taxon>Euteleostomi</taxon>
        <taxon>Actinopterygii</taxon>
        <taxon>Neopterygii</taxon>
        <taxon>Teleostei</taxon>
        <taxon>Ostariophysi</taxon>
        <taxon>Cypriniformes</taxon>
        <taxon>Nemacheilidae</taxon>
        <taxon>Triplophysa</taxon>
    </lineage>
</organism>
<sequence length="63" mass="7385">MSWPKQCTGAWGAKMRRLFWVCSSFEDYSEQICIQKLILFGEIIQQSDKPNQTRTDQRISGKD</sequence>
<comment type="caution">
    <text evidence="1">The sequence shown here is derived from an EMBL/GenBank/DDBJ whole genome shotgun (WGS) entry which is preliminary data.</text>
</comment>
<reference evidence="1" key="1">
    <citation type="submission" date="2021-02" db="EMBL/GenBank/DDBJ databases">
        <title>Comparative genomics reveals that relaxation of natural selection precedes convergent phenotypic evolution of cavefish.</title>
        <authorList>
            <person name="Peng Z."/>
        </authorList>
    </citation>
    <scope>NUCLEOTIDE SEQUENCE</scope>
    <source>
        <tissue evidence="1">Muscle</tissue>
    </source>
</reference>
<protein>
    <submittedName>
        <fullName evidence="1">Uncharacterized protein</fullName>
    </submittedName>
</protein>
<dbReference type="AlphaFoldDB" id="A0A9W7TKU6"/>
<evidence type="ECO:0000313" key="2">
    <source>
        <dbReference type="Proteomes" id="UP001059041"/>
    </source>
</evidence>
<evidence type="ECO:0000313" key="1">
    <source>
        <dbReference type="EMBL" id="KAI7799152.1"/>
    </source>
</evidence>
<proteinExistence type="predicted"/>
<dbReference type="Proteomes" id="UP001059041">
    <property type="component" value="Linkage Group LG16"/>
</dbReference>